<dbReference type="GO" id="GO:0004888">
    <property type="term" value="F:transmembrane signaling receptor activity"/>
    <property type="evidence" value="ECO:0007669"/>
    <property type="project" value="TreeGrafter"/>
</dbReference>
<evidence type="ECO:0000256" key="4">
    <source>
        <dbReference type="SAM" id="MobiDB-lite"/>
    </source>
</evidence>
<dbReference type="InterPro" id="IPR050671">
    <property type="entry name" value="CD300_family_receptors"/>
</dbReference>
<reference evidence="6" key="2">
    <citation type="submission" date="2025-09" db="UniProtKB">
        <authorList>
            <consortium name="Ensembl"/>
        </authorList>
    </citation>
    <scope>IDENTIFICATION</scope>
</reference>
<evidence type="ECO:0000259" key="5">
    <source>
        <dbReference type="Pfam" id="PF07686"/>
    </source>
</evidence>
<keyword evidence="7" id="KW-1185">Reference proteome</keyword>
<comment type="subcellular location">
    <subcellularLocation>
        <location evidence="1">Membrane</location>
    </subcellularLocation>
</comment>
<keyword evidence="2" id="KW-0812">Transmembrane</keyword>
<protein>
    <recommendedName>
        <fullName evidence="5">Immunoglobulin V-set domain-containing protein</fullName>
    </recommendedName>
</protein>
<dbReference type="PANTHER" id="PTHR11860">
    <property type="entry name" value="POLYMERIC-IMMUNOGLOBULIN RECEPTOR"/>
    <property type="match status" value="1"/>
</dbReference>
<dbReference type="SUPFAM" id="SSF48726">
    <property type="entry name" value="Immunoglobulin"/>
    <property type="match status" value="2"/>
</dbReference>
<dbReference type="OMA" id="EEDDHIC"/>
<evidence type="ECO:0000256" key="3">
    <source>
        <dbReference type="ARBA" id="ARBA00023136"/>
    </source>
</evidence>
<dbReference type="AlphaFoldDB" id="A0A3Q4C010"/>
<dbReference type="Gene3D" id="2.60.40.10">
    <property type="entry name" value="Immunoglobulins"/>
    <property type="match status" value="2"/>
</dbReference>
<feature type="region of interest" description="Disordered" evidence="4">
    <location>
        <begin position="19"/>
        <end position="46"/>
    </location>
</feature>
<dbReference type="InterPro" id="IPR013783">
    <property type="entry name" value="Ig-like_fold"/>
</dbReference>
<sequence>GHLYITAYHSAHVLHTANVQTGPMKKPKPRWQHPKPSRGTKTEKYSIHDHKSRQVFTTTVSNLRLTDAGKYWCGVTRDGLDIYTEKQRLTISQTAPKIFQRHKEDSVSFICSYDSEHQNNLKYVCRGNQTSTCLRQAVVTSDSPQNGMFTLQDDKESRQFNVTIALLTQEDSGWYLCGVQMNRHGQSRFSAVEVKVKGARS</sequence>
<feature type="compositionally biased region" description="Basic residues" evidence="4">
    <location>
        <begin position="25"/>
        <end position="38"/>
    </location>
</feature>
<dbReference type="Proteomes" id="UP000261620">
    <property type="component" value="Unplaced"/>
</dbReference>
<evidence type="ECO:0000313" key="6">
    <source>
        <dbReference type="Ensembl" id="ENSMMOP00000028347.1"/>
    </source>
</evidence>
<dbReference type="InterPro" id="IPR036179">
    <property type="entry name" value="Ig-like_dom_sf"/>
</dbReference>
<evidence type="ECO:0000256" key="2">
    <source>
        <dbReference type="ARBA" id="ARBA00022692"/>
    </source>
</evidence>
<dbReference type="InterPro" id="IPR013106">
    <property type="entry name" value="Ig_V-set"/>
</dbReference>
<organism evidence="6 7">
    <name type="scientific">Mola mola</name>
    <name type="common">Ocean sunfish</name>
    <name type="synonym">Tetraodon mola</name>
    <dbReference type="NCBI Taxonomy" id="94237"/>
    <lineage>
        <taxon>Eukaryota</taxon>
        <taxon>Metazoa</taxon>
        <taxon>Chordata</taxon>
        <taxon>Craniata</taxon>
        <taxon>Vertebrata</taxon>
        <taxon>Euteleostomi</taxon>
        <taxon>Actinopterygii</taxon>
        <taxon>Neopterygii</taxon>
        <taxon>Teleostei</taxon>
        <taxon>Neoteleostei</taxon>
        <taxon>Acanthomorphata</taxon>
        <taxon>Eupercaria</taxon>
        <taxon>Tetraodontiformes</taxon>
        <taxon>Molidae</taxon>
        <taxon>Mola</taxon>
    </lineage>
</organism>
<keyword evidence="3" id="KW-0472">Membrane</keyword>
<reference evidence="6" key="1">
    <citation type="submission" date="2025-08" db="UniProtKB">
        <authorList>
            <consortium name="Ensembl"/>
        </authorList>
    </citation>
    <scope>IDENTIFICATION</scope>
</reference>
<dbReference type="GO" id="GO:0005886">
    <property type="term" value="C:plasma membrane"/>
    <property type="evidence" value="ECO:0007669"/>
    <property type="project" value="TreeGrafter"/>
</dbReference>
<proteinExistence type="predicted"/>
<accession>A0A3Q4C010</accession>
<name>A0A3Q4C010_MOLML</name>
<dbReference type="Pfam" id="PF07686">
    <property type="entry name" value="V-set"/>
    <property type="match status" value="1"/>
</dbReference>
<evidence type="ECO:0000313" key="7">
    <source>
        <dbReference type="Proteomes" id="UP000261620"/>
    </source>
</evidence>
<dbReference type="PANTHER" id="PTHR11860:SF87">
    <property type="entry name" value="CMRF35-LIKE MOLECULE 8"/>
    <property type="match status" value="1"/>
</dbReference>
<dbReference type="Ensembl" id="ENSMMOT00000028827.1">
    <property type="protein sequence ID" value="ENSMMOP00000028347.1"/>
    <property type="gene ID" value="ENSMMOG00000021418.1"/>
</dbReference>
<dbReference type="STRING" id="94237.ENSMMOP00000028347"/>
<evidence type="ECO:0000256" key="1">
    <source>
        <dbReference type="ARBA" id="ARBA00004370"/>
    </source>
</evidence>
<feature type="domain" description="Immunoglobulin V-set" evidence="5">
    <location>
        <begin position="103"/>
        <end position="196"/>
    </location>
</feature>